<dbReference type="Proteomes" id="UP001157502">
    <property type="component" value="Chromosome 21"/>
</dbReference>
<evidence type="ECO:0000313" key="1">
    <source>
        <dbReference type="EMBL" id="KAJ7995301.1"/>
    </source>
</evidence>
<accession>A0ACC2FVF5</accession>
<protein>
    <submittedName>
        <fullName evidence="1">Uncharacterized protein</fullName>
    </submittedName>
</protein>
<gene>
    <name evidence="1" type="ORF">DPEC_G00243130</name>
</gene>
<sequence length="107" mass="12458">MSLESSRKLQITWDNPKELEVYIGKSQSAAERLSTENRKLRKWHTDFTEKVILPQFLEENRLLRAVAGGGLDSLSSLRSKWDKLELMMESHQLMIKEQVEVDANSPW</sequence>
<name>A0ACC2FVF5_DALPE</name>
<dbReference type="EMBL" id="CM055748">
    <property type="protein sequence ID" value="KAJ7995301.1"/>
    <property type="molecule type" value="Genomic_DNA"/>
</dbReference>
<evidence type="ECO:0000313" key="2">
    <source>
        <dbReference type="Proteomes" id="UP001157502"/>
    </source>
</evidence>
<comment type="caution">
    <text evidence="1">The sequence shown here is derived from an EMBL/GenBank/DDBJ whole genome shotgun (WGS) entry which is preliminary data.</text>
</comment>
<proteinExistence type="predicted"/>
<reference evidence="1" key="1">
    <citation type="submission" date="2021-05" db="EMBL/GenBank/DDBJ databases">
        <authorList>
            <person name="Pan Q."/>
            <person name="Jouanno E."/>
            <person name="Zahm M."/>
            <person name="Klopp C."/>
            <person name="Cabau C."/>
            <person name="Louis A."/>
            <person name="Berthelot C."/>
            <person name="Parey E."/>
            <person name="Roest Crollius H."/>
            <person name="Montfort J."/>
            <person name="Robinson-Rechavi M."/>
            <person name="Bouchez O."/>
            <person name="Lampietro C."/>
            <person name="Lopez Roques C."/>
            <person name="Donnadieu C."/>
            <person name="Postlethwait J."/>
            <person name="Bobe J."/>
            <person name="Dillon D."/>
            <person name="Chandos A."/>
            <person name="von Hippel F."/>
            <person name="Guiguen Y."/>
        </authorList>
    </citation>
    <scope>NUCLEOTIDE SEQUENCE</scope>
    <source>
        <strain evidence="1">YG-Jan2019</strain>
    </source>
</reference>
<organism evidence="1 2">
    <name type="scientific">Dallia pectoralis</name>
    <name type="common">Alaska blackfish</name>
    <dbReference type="NCBI Taxonomy" id="75939"/>
    <lineage>
        <taxon>Eukaryota</taxon>
        <taxon>Metazoa</taxon>
        <taxon>Chordata</taxon>
        <taxon>Craniata</taxon>
        <taxon>Vertebrata</taxon>
        <taxon>Euteleostomi</taxon>
        <taxon>Actinopterygii</taxon>
        <taxon>Neopterygii</taxon>
        <taxon>Teleostei</taxon>
        <taxon>Protacanthopterygii</taxon>
        <taxon>Esociformes</taxon>
        <taxon>Umbridae</taxon>
        <taxon>Dallia</taxon>
    </lineage>
</organism>
<keyword evidence="2" id="KW-1185">Reference proteome</keyword>